<dbReference type="SUPFAM" id="SSF52091">
    <property type="entry name" value="SpoIIaa-like"/>
    <property type="match status" value="1"/>
</dbReference>
<dbReference type="Pfam" id="PF01740">
    <property type="entry name" value="STAS"/>
    <property type="match status" value="1"/>
</dbReference>
<proteinExistence type="inferred from homology"/>
<dbReference type="Proteomes" id="UP000198797">
    <property type="component" value="Unassembled WGS sequence"/>
</dbReference>
<dbReference type="RefSeq" id="WP_091242876.1">
    <property type="nucleotide sequence ID" value="NZ_FMCU01000004.1"/>
</dbReference>
<dbReference type="AlphaFoldDB" id="A0A1C4WZF7"/>
<reference evidence="5" key="1">
    <citation type="submission" date="2016-06" db="EMBL/GenBank/DDBJ databases">
        <authorList>
            <person name="Varghese N."/>
            <person name="Submissions Spin"/>
        </authorList>
    </citation>
    <scope>NUCLEOTIDE SEQUENCE [LARGE SCALE GENOMIC DNA]</scope>
    <source>
        <strain evidence="5">DSM 44100</strain>
    </source>
</reference>
<dbReference type="PROSITE" id="PS50801">
    <property type="entry name" value="STAS"/>
    <property type="match status" value="1"/>
</dbReference>
<evidence type="ECO:0000256" key="1">
    <source>
        <dbReference type="ARBA" id="ARBA00009013"/>
    </source>
</evidence>
<dbReference type="PANTHER" id="PTHR33495:SF2">
    <property type="entry name" value="ANTI-SIGMA FACTOR ANTAGONIST TM_1081-RELATED"/>
    <property type="match status" value="1"/>
</dbReference>
<evidence type="ECO:0000256" key="2">
    <source>
        <dbReference type="RuleBase" id="RU003749"/>
    </source>
</evidence>
<dbReference type="Gene3D" id="3.30.750.24">
    <property type="entry name" value="STAS domain"/>
    <property type="match status" value="1"/>
</dbReference>
<dbReference type="GO" id="GO:0043856">
    <property type="term" value="F:anti-sigma factor antagonist activity"/>
    <property type="evidence" value="ECO:0007669"/>
    <property type="project" value="InterPro"/>
</dbReference>
<evidence type="ECO:0000259" key="3">
    <source>
        <dbReference type="PROSITE" id="PS50801"/>
    </source>
</evidence>
<dbReference type="InterPro" id="IPR003658">
    <property type="entry name" value="Anti-sigma_ant"/>
</dbReference>
<evidence type="ECO:0000313" key="5">
    <source>
        <dbReference type="Proteomes" id="UP000198797"/>
    </source>
</evidence>
<dbReference type="InterPro" id="IPR036513">
    <property type="entry name" value="STAS_dom_sf"/>
</dbReference>
<protein>
    <recommendedName>
        <fullName evidence="2">Anti-sigma factor antagonist</fullName>
    </recommendedName>
</protein>
<accession>A0A1C4WZF7</accession>
<dbReference type="OrthoDB" id="5456061at2"/>
<feature type="domain" description="STAS" evidence="3">
    <location>
        <begin position="79"/>
        <end position="187"/>
    </location>
</feature>
<evidence type="ECO:0000313" key="4">
    <source>
        <dbReference type="EMBL" id="SCF01576.1"/>
    </source>
</evidence>
<keyword evidence="5" id="KW-1185">Reference proteome</keyword>
<name>A0A1C4WZF7_9ACTN</name>
<gene>
    <name evidence="4" type="ORF">GA0070216_10434</name>
</gene>
<organism evidence="4 5">
    <name type="scientific">Micromonospora matsumotoense</name>
    <dbReference type="NCBI Taxonomy" id="121616"/>
    <lineage>
        <taxon>Bacteria</taxon>
        <taxon>Bacillati</taxon>
        <taxon>Actinomycetota</taxon>
        <taxon>Actinomycetes</taxon>
        <taxon>Micromonosporales</taxon>
        <taxon>Micromonosporaceae</taxon>
        <taxon>Micromonospora</taxon>
    </lineage>
</organism>
<dbReference type="PANTHER" id="PTHR33495">
    <property type="entry name" value="ANTI-SIGMA FACTOR ANTAGONIST TM_1081-RELATED-RELATED"/>
    <property type="match status" value="1"/>
</dbReference>
<dbReference type="InterPro" id="IPR002645">
    <property type="entry name" value="STAS_dom"/>
</dbReference>
<dbReference type="EMBL" id="FMCU01000004">
    <property type="protein sequence ID" value="SCF01576.1"/>
    <property type="molecule type" value="Genomic_DNA"/>
</dbReference>
<comment type="similarity">
    <text evidence="1 2">Belongs to the anti-sigma-factor antagonist family.</text>
</comment>
<dbReference type="NCBIfam" id="TIGR00377">
    <property type="entry name" value="ant_ant_sig"/>
    <property type="match status" value="1"/>
</dbReference>
<sequence>MTVVPDETMMTLICDSCGTVASGPACVLPDAEVVWTFVAEQGWTGSPFATGPHRCPRCELVPGPAPVPARAPRRADTLGVLGVEHLDEVAIVTAAGDLDIATGDDLHGALSEAVDADRHVVVDLVRVHLIDSTALGVLVRARQDARQRGRRLSLAGPSRYVRTVLHTMRLDRVFPVFDNRRDAVDWCRAGTADRPRERSAAR</sequence>
<dbReference type="STRING" id="121616.GA0070216_10434"/>
<dbReference type="CDD" id="cd07043">
    <property type="entry name" value="STAS_anti-anti-sigma_factors"/>
    <property type="match status" value="1"/>
</dbReference>